<dbReference type="PROSITE" id="PS50089">
    <property type="entry name" value="ZF_RING_2"/>
    <property type="match status" value="1"/>
</dbReference>
<dbReference type="SMART" id="SM00504">
    <property type="entry name" value="Ubox"/>
    <property type="match status" value="1"/>
</dbReference>
<dbReference type="EMBL" id="PQFF01000268">
    <property type="protein sequence ID" value="RHZ68650.1"/>
    <property type="molecule type" value="Genomic_DNA"/>
</dbReference>
<dbReference type="PROSITE" id="PS50145">
    <property type="entry name" value="ZF_TRAF"/>
    <property type="match status" value="1"/>
</dbReference>
<evidence type="ECO:0000256" key="5">
    <source>
        <dbReference type="SAM" id="Coils"/>
    </source>
</evidence>
<gene>
    <name evidence="8" type="ORF">Glove_294g50</name>
</gene>
<feature type="zinc finger region" description="TRAF-type" evidence="4">
    <location>
        <begin position="109"/>
        <end position="191"/>
    </location>
</feature>
<dbReference type="OrthoDB" id="1630758at2759"/>
<dbReference type="InterPro" id="IPR001293">
    <property type="entry name" value="Znf_TRAF"/>
</dbReference>
<dbReference type="CDD" id="cd14686">
    <property type="entry name" value="bZIP"/>
    <property type="match status" value="1"/>
</dbReference>
<dbReference type="GO" id="GO:0016567">
    <property type="term" value="P:protein ubiquitination"/>
    <property type="evidence" value="ECO:0007669"/>
    <property type="project" value="InterPro"/>
</dbReference>
<dbReference type="GO" id="GO:0008270">
    <property type="term" value="F:zinc ion binding"/>
    <property type="evidence" value="ECO:0007669"/>
    <property type="project" value="UniProtKB-KW"/>
</dbReference>
<dbReference type="InterPro" id="IPR001841">
    <property type="entry name" value="Znf_RING"/>
</dbReference>
<reference evidence="8 9" key="1">
    <citation type="submission" date="2018-08" db="EMBL/GenBank/DDBJ databases">
        <title>Genome and evolution of the arbuscular mycorrhizal fungus Diversispora epigaea (formerly Glomus versiforme) and its bacterial endosymbionts.</title>
        <authorList>
            <person name="Sun X."/>
            <person name="Fei Z."/>
            <person name="Harrison M."/>
        </authorList>
    </citation>
    <scope>NUCLEOTIDE SEQUENCE [LARGE SCALE GENOMIC DNA]</scope>
    <source>
        <strain evidence="8 9">IT104</strain>
    </source>
</reference>
<dbReference type="SUPFAM" id="SSF49599">
    <property type="entry name" value="TRAF domain-like"/>
    <property type="match status" value="2"/>
</dbReference>
<evidence type="ECO:0000313" key="8">
    <source>
        <dbReference type="EMBL" id="RHZ68650.1"/>
    </source>
</evidence>
<keyword evidence="5" id="KW-0175">Coiled coil</keyword>
<feature type="domain" description="TRAF-type" evidence="7">
    <location>
        <begin position="109"/>
        <end position="191"/>
    </location>
</feature>
<dbReference type="Gene3D" id="3.30.40.10">
    <property type="entry name" value="Zinc/RING finger domain, C3HC4 (zinc finger)"/>
    <property type="match status" value="2"/>
</dbReference>
<feature type="domain" description="RING-type" evidence="6">
    <location>
        <begin position="23"/>
        <end position="62"/>
    </location>
</feature>
<evidence type="ECO:0000256" key="4">
    <source>
        <dbReference type="PROSITE-ProRule" id="PRU00207"/>
    </source>
</evidence>
<comment type="caution">
    <text evidence="8">The sequence shown here is derived from an EMBL/GenBank/DDBJ whole genome shotgun (WGS) entry which is preliminary data.</text>
</comment>
<evidence type="ECO:0000256" key="1">
    <source>
        <dbReference type="ARBA" id="ARBA00022723"/>
    </source>
</evidence>
<dbReference type="PANTHER" id="PTHR10131:SF94">
    <property type="entry name" value="TNF RECEPTOR-ASSOCIATED FACTOR 4"/>
    <property type="match status" value="1"/>
</dbReference>
<evidence type="ECO:0000259" key="7">
    <source>
        <dbReference type="PROSITE" id="PS50145"/>
    </source>
</evidence>
<dbReference type="PANTHER" id="PTHR10131">
    <property type="entry name" value="TNF RECEPTOR ASSOCIATED FACTOR"/>
    <property type="match status" value="1"/>
</dbReference>
<dbReference type="InterPro" id="IPR003613">
    <property type="entry name" value="Ubox_domain"/>
</dbReference>
<feature type="coiled-coil region" evidence="5">
    <location>
        <begin position="217"/>
        <end position="258"/>
    </location>
</feature>
<feature type="coiled-coil region" evidence="5">
    <location>
        <begin position="320"/>
        <end position="347"/>
    </location>
</feature>
<evidence type="ECO:0000313" key="9">
    <source>
        <dbReference type="Proteomes" id="UP000266861"/>
    </source>
</evidence>
<dbReference type="InterPro" id="IPR013083">
    <property type="entry name" value="Znf_RING/FYVE/PHD"/>
</dbReference>
<evidence type="ECO:0008006" key="10">
    <source>
        <dbReference type="Google" id="ProtNLM"/>
    </source>
</evidence>
<sequence>METSTLDLRSVLYVETVNSNLICCICQTPFIEPVVVETCGHTFCRSCISQVLSTKPTCPVDRSVLSDASSELKSASKIISNMVNELLVYCLNKDLGCTYKGQRQLINLHLKEECKFISLKCLNEECTEIVMKKDLMKHMENCKKAICNKVEDDKVEECSYCNKKYSSSLILLHIEECPNKIVTCLYAEFGCSWVGNQHELKNEHINLCSYGSLKNFFGEYKQRMESLEHENQQLKSSVQELQNKVQSLQDQITEISDCVSSSVIPSLSSYYLNYSNHPNLLNPNKDIVVETTSSGDRRVLPLSPPPPPLSSISQPILTTYELLLSDNDHLKNEVETLNVNLADLELRQNVALMTESSRMQEELQSVKNLCHGLRMQMHYLLTERRGGGNEATTATAPVTRTTGLIRSNNNVNVSIKGNNNNNNNTKATNGHFKSLQKLGSMGTDLPRQEKL</sequence>
<dbReference type="InterPro" id="IPR017907">
    <property type="entry name" value="Znf_RING_CS"/>
</dbReference>
<dbReference type="GO" id="GO:0004842">
    <property type="term" value="F:ubiquitin-protein transferase activity"/>
    <property type="evidence" value="ECO:0007669"/>
    <property type="project" value="InterPro"/>
</dbReference>
<dbReference type="SUPFAM" id="SSF57850">
    <property type="entry name" value="RING/U-box"/>
    <property type="match status" value="1"/>
</dbReference>
<evidence type="ECO:0000259" key="6">
    <source>
        <dbReference type="PROSITE" id="PS50089"/>
    </source>
</evidence>
<evidence type="ECO:0000256" key="3">
    <source>
        <dbReference type="ARBA" id="ARBA00022833"/>
    </source>
</evidence>
<dbReference type="Pfam" id="PF13639">
    <property type="entry name" value="zf-RING_2"/>
    <property type="match status" value="1"/>
</dbReference>
<dbReference type="AlphaFoldDB" id="A0A397I754"/>
<name>A0A397I754_9GLOM</name>
<organism evidence="8 9">
    <name type="scientific">Diversispora epigaea</name>
    <dbReference type="NCBI Taxonomy" id="1348612"/>
    <lineage>
        <taxon>Eukaryota</taxon>
        <taxon>Fungi</taxon>
        <taxon>Fungi incertae sedis</taxon>
        <taxon>Mucoromycota</taxon>
        <taxon>Glomeromycotina</taxon>
        <taxon>Glomeromycetes</taxon>
        <taxon>Diversisporales</taxon>
        <taxon>Diversisporaceae</taxon>
        <taxon>Diversispora</taxon>
    </lineage>
</organism>
<dbReference type="SMART" id="SM00184">
    <property type="entry name" value="RING"/>
    <property type="match status" value="1"/>
</dbReference>
<keyword evidence="9" id="KW-1185">Reference proteome</keyword>
<keyword evidence="3 4" id="KW-0862">Zinc</keyword>
<dbReference type="STRING" id="1348612.A0A397I754"/>
<keyword evidence="2 4" id="KW-0863">Zinc-finger</keyword>
<proteinExistence type="predicted"/>
<evidence type="ECO:0000256" key="2">
    <source>
        <dbReference type="ARBA" id="ARBA00022771"/>
    </source>
</evidence>
<protein>
    <recommendedName>
        <fullName evidence="10">RING-type domain-containing protein</fullName>
    </recommendedName>
</protein>
<keyword evidence="1 4" id="KW-0479">Metal-binding</keyword>
<accession>A0A397I754</accession>
<dbReference type="PROSITE" id="PS00518">
    <property type="entry name" value="ZF_RING_1"/>
    <property type="match status" value="1"/>
</dbReference>
<dbReference type="Proteomes" id="UP000266861">
    <property type="component" value="Unassembled WGS sequence"/>
</dbReference>